<dbReference type="EMBL" id="CM003372">
    <property type="protein sequence ID" value="KOM35033.1"/>
    <property type="molecule type" value="Genomic_DNA"/>
</dbReference>
<name>A0A0L9TWS4_PHAAN</name>
<evidence type="ECO:0000313" key="3">
    <source>
        <dbReference type="Proteomes" id="UP000053144"/>
    </source>
</evidence>
<evidence type="ECO:0000313" key="2">
    <source>
        <dbReference type="EMBL" id="KOM35033.1"/>
    </source>
</evidence>
<organism evidence="2 3">
    <name type="scientific">Phaseolus angularis</name>
    <name type="common">Azuki bean</name>
    <name type="synonym">Vigna angularis</name>
    <dbReference type="NCBI Taxonomy" id="3914"/>
    <lineage>
        <taxon>Eukaryota</taxon>
        <taxon>Viridiplantae</taxon>
        <taxon>Streptophyta</taxon>
        <taxon>Embryophyta</taxon>
        <taxon>Tracheophyta</taxon>
        <taxon>Spermatophyta</taxon>
        <taxon>Magnoliopsida</taxon>
        <taxon>eudicotyledons</taxon>
        <taxon>Gunneridae</taxon>
        <taxon>Pentapetalae</taxon>
        <taxon>rosids</taxon>
        <taxon>fabids</taxon>
        <taxon>Fabales</taxon>
        <taxon>Fabaceae</taxon>
        <taxon>Papilionoideae</taxon>
        <taxon>50 kb inversion clade</taxon>
        <taxon>NPAAA clade</taxon>
        <taxon>indigoferoid/millettioid clade</taxon>
        <taxon>Phaseoleae</taxon>
        <taxon>Vigna</taxon>
    </lineage>
</organism>
<accession>A0A0L9TWS4</accession>
<dbReference type="Gramene" id="KOM35033">
    <property type="protein sequence ID" value="KOM35033"/>
    <property type="gene ID" value="LR48_Vigan02g118300"/>
</dbReference>
<dbReference type="AlphaFoldDB" id="A0A0L9TWS4"/>
<evidence type="ECO:0000256" key="1">
    <source>
        <dbReference type="SAM" id="MobiDB-lite"/>
    </source>
</evidence>
<protein>
    <submittedName>
        <fullName evidence="2">Uncharacterized protein</fullName>
    </submittedName>
</protein>
<dbReference type="Proteomes" id="UP000053144">
    <property type="component" value="Chromosome 2"/>
</dbReference>
<proteinExistence type="predicted"/>
<feature type="compositionally biased region" description="Acidic residues" evidence="1">
    <location>
        <begin position="325"/>
        <end position="338"/>
    </location>
</feature>
<sequence length="344" mass="39777">MLLGHVYVMKKIKTIVPHKSLDLLLFRGEGFLFLEWLAHRGLAGFVQMKGDCYPELVEVFYNNLKVINSDIHSRVKGVDIIVNDDVWLLVVGLKAEGGMPHMRDSLYNKWTTKKQIYKDCLRYPGRLRGGKVYLHKGLDKEEKMCAYILAWLLLLGRYLHARMSTEDLFLLNALQSRIPTNWVAVFKKHMIDIGINDEHNLPYGVFIKKVLTLNRVVLIVETKVVCNRTNEIGKAILTCIGMKKIIDGWVFRDVKAQARNIAKLSDSNDNSISFTPRCEFERFVMNKFKRTSKRTRKLKKFVFRMENKMDELIKNYLDSSSSTEGSDEDEESSEEDSVDVSNLE</sequence>
<reference evidence="3" key="1">
    <citation type="journal article" date="2015" name="Proc. Natl. Acad. Sci. U.S.A.">
        <title>Genome sequencing of adzuki bean (Vigna angularis) provides insight into high starch and low fat accumulation and domestication.</title>
        <authorList>
            <person name="Yang K."/>
            <person name="Tian Z."/>
            <person name="Chen C."/>
            <person name="Luo L."/>
            <person name="Zhao B."/>
            <person name="Wang Z."/>
            <person name="Yu L."/>
            <person name="Li Y."/>
            <person name="Sun Y."/>
            <person name="Li W."/>
            <person name="Chen Y."/>
            <person name="Li Y."/>
            <person name="Zhang Y."/>
            <person name="Ai D."/>
            <person name="Zhao J."/>
            <person name="Shang C."/>
            <person name="Ma Y."/>
            <person name="Wu B."/>
            <person name="Wang M."/>
            <person name="Gao L."/>
            <person name="Sun D."/>
            <person name="Zhang P."/>
            <person name="Guo F."/>
            <person name="Wang W."/>
            <person name="Li Y."/>
            <person name="Wang J."/>
            <person name="Varshney R.K."/>
            <person name="Wang J."/>
            <person name="Ling H.Q."/>
            <person name="Wan P."/>
        </authorList>
    </citation>
    <scope>NUCLEOTIDE SEQUENCE</scope>
    <source>
        <strain evidence="3">cv. Jingnong 6</strain>
    </source>
</reference>
<feature type="region of interest" description="Disordered" evidence="1">
    <location>
        <begin position="315"/>
        <end position="344"/>
    </location>
</feature>
<gene>
    <name evidence="2" type="ORF">LR48_Vigan02g118300</name>
</gene>